<gene>
    <name evidence="2" type="ORF">RFI_36752</name>
</gene>
<organism evidence="2 3">
    <name type="scientific">Reticulomyxa filosa</name>
    <dbReference type="NCBI Taxonomy" id="46433"/>
    <lineage>
        <taxon>Eukaryota</taxon>
        <taxon>Sar</taxon>
        <taxon>Rhizaria</taxon>
        <taxon>Retaria</taxon>
        <taxon>Foraminifera</taxon>
        <taxon>Monothalamids</taxon>
        <taxon>Reticulomyxidae</taxon>
        <taxon>Reticulomyxa</taxon>
    </lineage>
</organism>
<name>X6LFB3_RETFI</name>
<keyword evidence="1" id="KW-1133">Transmembrane helix</keyword>
<evidence type="ECO:0000256" key="1">
    <source>
        <dbReference type="SAM" id="Phobius"/>
    </source>
</evidence>
<reference evidence="2 3" key="1">
    <citation type="journal article" date="2013" name="Curr. Biol.">
        <title>The Genome of the Foraminiferan Reticulomyxa filosa.</title>
        <authorList>
            <person name="Glockner G."/>
            <person name="Hulsmann N."/>
            <person name="Schleicher M."/>
            <person name="Noegel A.A."/>
            <person name="Eichinger L."/>
            <person name="Gallinger C."/>
            <person name="Pawlowski J."/>
            <person name="Sierra R."/>
            <person name="Euteneuer U."/>
            <person name="Pillet L."/>
            <person name="Moustafa A."/>
            <person name="Platzer M."/>
            <person name="Groth M."/>
            <person name="Szafranski K."/>
            <person name="Schliwa M."/>
        </authorList>
    </citation>
    <scope>NUCLEOTIDE SEQUENCE [LARGE SCALE GENOMIC DNA]</scope>
</reference>
<dbReference type="AlphaFoldDB" id="X6LFB3"/>
<feature type="non-terminal residue" evidence="2">
    <location>
        <position position="1"/>
    </location>
</feature>
<keyword evidence="1" id="KW-0812">Transmembrane</keyword>
<protein>
    <submittedName>
        <fullName evidence="2">Uncharacterized protein</fullName>
    </submittedName>
</protein>
<keyword evidence="1" id="KW-0472">Membrane</keyword>
<comment type="caution">
    <text evidence="2">The sequence shown here is derived from an EMBL/GenBank/DDBJ whole genome shotgun (WGS) entry which is preliminary data.</text>
</comment>
<dbReference type="EMBL" id="ASPP01040282">
    <property type="protein sequence ID" value="ETO00688.1"/>
    <property type="molecule type" value="Genomic_DNA"/>
</dbReference>
<feature type="transmembrane region" description="Helical" evidence="1">
    <location>
        <begin position="114"/>
        <end position="132"/>
    </location>
</feature>
<accession>X6LFB3</accession>
<dbReference type="Proteomes" id="UP000023152">
    <property type="component" value="Unassembled WGS sequence"/>
</dbReference>
<sequence length="133" mass="16124">PLFSKKKKEIELKRMAFNTTGMIKAIGKKSLFHTRGEQFTGKTFQKKPTSYWVSIERMYNSWKHKNFDVFLEYTKIVFPLLFIGVEKLSKDFFFDNIKKKTWFRILYAFLQNPRSHYCLLIFWAVFIFLKLLK</sequence>
<evidence type="ECO:0000313" key="3">
    <source>
        <dbReference type="Proteomes" id="UP000023152"/>
    </source>
</evidence>
<evidence type="ECO:0000313" key="2">
    <source>
        <dbReference type="EMBL" id="ETO00688.1"/>
    </source>
</evidence>
<proteinExistence type="predicted"/>
<keyword evidence="3" id="KW-1185">Reference proteome</keyword>